<comment type="similarity">
    <text evidence="7">Belongs to the N4BP1 family.</text>
</comment>
<accession>A0A8C9FI57</accession>
<dbReference type="GO" id="GO:0031397">
    <property type="term" value="P:negative regulation of protein ubiquitination"/>
    <property type="evidence" value="ECO:0007669"/>
    <property type="project" value="TreeGrafter"/>
</dbReference>
<evidence type="ECO:0000256" key="6">
    <source>
        <dbReference type="ARBA" id="ARBA00023242"/>
    </source>
</evidence>
<dbReference type="PANTHER" id="PTHR12876:SF26">
    <property type="entry name" value="NEDD4-BINDING PROTEIN 1"/>
    <property type="match status" value="1"/>
</dbReference>
<evidence type="ECO:0000259" key="10">
    <source>
        <dbReference type="Pfam" id="PF11977"/>
    </source>
</evidence>
<reference evidence="12" key="1">
    <citation type="submission" date="2025-08" db="UniProtKB">
        <authorList>
            <consortium name="Ensembl"/>
        </authorList>
    </citation>
    <scope>IDENTIFICATION</scope>
</reference>
<dbReference type="InterPro" id="IPR051101">
    <property type="entry name" value="ZC3H12/N4BP1_RNase_Reg"/>
</dbReference>
<keyword evidence="4" id="KW-0391">Immunity</keyword>
<keyword evidence="5" id="KW-0694">RNA-binding</keyword>
<evidence type="ECO:0000256" key="1">
    <source>
        <dbReference type="ARBA" id="ARBA00004322"/>
    </source>
</evidence>
<reference evidence="12" key="2">
    <citation type="submission" date="2025-09" db="UniProtKB">
        <authorList>
            <consortium name="Ensembl"/>
        </authorList>
    </citation>
    <scope>IDENTIFICATION</scope>
</reference>
<dbReference type="InterPro" id="IPR021869">
    <property type="entry name" value="RNase_Zc3h12_NYN"/>
</dbReference>
<evidence type="ECO:0000256" key="7">
    <source>
        <dbReference type="ARBA" id="ARBA00038274"/>
    </source>
</evidence>
<organism evidence="12 13">
    <name type="scientific">Pavo cristatus</name>
    <name type="common">Indian peafowl</name>
    <name type="synonym">Blue peafowl</name>
    <dbReference type="NCBI Taxonomy" id="9049"/>
    <lineage>
        <taxon>Eukaryota</taxon>
        <taxon>Metazoa</taxon>
        <taxon>Chordata</taxon>
        <taxon>Craniata</taxon>
        <taxon>Vertebrata</taxon>
        <taxon>Euteleostomi</taxon>
        <taxon>Archelosauria</taxon>
        <taxon>Archosauria</taxon>
        <taxon>Dinosauria</taxon>
        <taxon>Saurischia</taxon>
        <taxon>Theropoda</taxon>
        <taxon>Coelurosauria</taxon>
        <taxon>Aves</taxon>
        <taxon>Neognathae</taxon>
        <taxon>Galloanserae</taxon>
        <taxon>Galliformes</taxon>
        <taxon>Phasianidae</taxon>
        <taxon>Phasianinae</taxon>
        <taxon>Pavo</taxon>
    </lineage>
</organism>
<sequence>MLALIRLLLLQYTFAGDIFMVPDDPLGRNGPRLDDFLQSEACSRDFLSAQKALQSRESASETVRLREALIKIFPDYEQRQKIDKILADHPFMRDLNALSAMVLD</sequence>
<evidence type="ECO:0000256" key="3">
    <source>
        <dbReference type="ARBA" id="ARBA00022588"/>
    </source>
</evidence>
<dbReference type="PANTHER" id="PTHR12876">
    <property type="entry name" value="N4BP1-RELATED"/>
    <property type="match status" value="1"/>
</dbReference>
<evidence type="ECO:0000256" key="2">
    <source>
        <dbReference type="ARBA" id="ARBA00004604"/>
    </source>
</evidence>
<evidence type="ECO:0000256" key="5">
    <source>
        <dbReference type="ARBA" id="ARBA00022884"/>
    </source>
</evidence>
<dbReference type="Pfam" id="PF11977">
    <property type="entry name" value="RNase_Zc3h12a"/>
    <property type="match status" value="1"/>
</dbReference>
<keyword evidence="13" id="KW-1185">Reference proteome</keyword>
<dbReference type="InterPro" id="IPR056578">
    <property type="entry name" value="UBA_N4BP1_C"/>
</dbReference>
<dbReference type="AlphaFoldDB" id="A0A8C9FI57"/>
<dbReference type="GO" id="GO:0045087">
    <property type="term" value="P:innate immune response"/>
    <property type="evidence" value="ECO:0007669"/>
    <property type="project" value="UniProtKB-KW"/>
</dbReference>
<proteinExistence type="inferred from homology"/>
<name>A0A8C9FI57_PAVCR</name>
<evidence type="ECO:0000256" key="4">
    <source>
        <dbReference type="ARBA" id="ARBA00022859"/>
    </source>
</evidence>
<dbReference type="GO" id="GO:0032435">
    <property type="term" value="P:negative regulation of proteasomal ubiquitin-dependent protein catabolic process"/>
    <property type="evidence" value="ECO:0007669"/>
    <property type="project" value="TreeGrafter"/>
</dbReference>
<dbReference type="Gene3D" id="3.40.50.11980">
    <property type="match status" value="1"/>
</dbReference>
<dbReference type="GO" id="GO:0016605">
    <property type="term" value="C:PML body"/>
    <property type="evidence" value="ECO:0007669"/>
    <property type="project" value="UniProtKB-SubCell"/>
</dbReference>
<keyword evidence="6" id="KW-0539">Nucleus</keyword>
<evidence type="ECO:0000313" key="13">
    <source>
        <dbReference type="Proteomes" id="UP000694428"/>
    </source>
</evidence>
<protein>
    <recommendedName>
        <fullName evidence="8">NEDD4-binding protein 1</fullName>
    </recommendedName>
</protein>
<evidence type="ECO:0000256" key="9">
    <source>
        <dbReference type="SAM" id="SignalP"/>
    </source>
</evidence>
<keyword evidence="3" id="KW-0399">Innate immunity</keyword>
<dbReference type="Ensembl" id="ENSPSTT00000017174.1">
    <property type="protein sequence ID" value="ENSPSTP00000016387.1"/>
    <property type="gene ID" value="ENSPSTG00000011644.1"/>
</dbReference>
<dbReference type="Pfam" id="PF23054">
    <property type="entry name" value="UBA_N4BP1_C"/>
    <property type="match status" value="1"/>
</dbReference>
<evidence type="ECO:0000259" key="11">
    <source>
        <dbReference type="Pfam" id="PF23054"/>
    </source>
</evidence>
<evidence type="ECO:0000256" key="8">
    <source>
        <dbReference type="ARBA" id="ARBA00039336"/>
    </source>
</evidence>
<dbReference type="GO" id="GO:0005730">
    <property type="term" value="C:nucleolus"/>
    <property type="evidence" value="ECO:0007669"/>
    <property type="project" value="UniProtKB-SubCell"/>
</dbReference>
<evidence type="ECO:0000313" key="12">
    <source>
        <dbReference type="Ensembl" id="ENSPSTP00000016387.1"/>
    </source>
</evidence>
<feature type="chain" id="PRO_5034236894" description="NEDD4-binding protein 1" evidence="9">
    <location>
        <begin position="16"/>
        <end position="104"/>
    </location>
</feature>
<feature type="domain" description="N4BP1 C-terminal UBA" evidence="11">
    <location>
        <begin position="58"/>
        <end position="104"/>
    </location>
</feature>
<dbReference type="GO" id="GO:0003723">
    <property type="term" value="F:RNA binding"/>
    <property type="evidence" value="ECO:0007669"/>
    <property type="project" value="UniProtKB-KW"/>
</dbReference>
<comment type="subcellular location">
    <subcellularLocation>
        <location evidence="1">Nucleus</location>
        <location evidence="1">PML body</location>
    </subcellularLocation>
    <subcellularLocation>
        <location evidence="2">Nucleus</location>
        <location evidence="2">Nucleolus</location>
    </subcellularLocation>
</comment>
<keyword evidence="9" id="KW-0732">Signal</keyword>
<dbReference type="Proteomes" id="UP000694428">
    <property type="component" value="Unplaced"/>
</dbReference>
<feature type="domain" description="RNase NYN" evidence="10">
    <location>
        <begin position="9"/>
        <end position="35"/>
    </location>
</feature>
<feature type="signal peptide" evidence="9">
    <location>
        <begin position="1"/>
        <end position="15"/>
    </location>
</feature>